<evidence type="ECO:0000313" key="2">
    <source>
        <dbReference type="EMBL" id="AFM14359.1"/>
    </source>
</evidence>
<sequence>MKQLRHLIALIFCLLLPAAFAASQKPVRVEAVVDWPNNKIYLNAVLDVTGARLGTSNAELRRELRNELLKKLSQVADKLIQNLVDGESAADQLAGTDLAEYWASLKVSTYQLAENRASATLDIPLRGKGSLLAYLPLAYNTETLNEKSKSDVTLYDQRPGIAEYDSSDLEPLLYTGLIIDARHLPFEPTLDAGIYTSSGRQIYGAAYLTRTTAVRRGVAGFVSDETVADARRRAGKRPLKVSALDAARFKGNALVISDEDAARLTAHAGSRENLRRARVVVLVGSDKLRSRY</sequence>
<dbReference type="EMBL" id="CP002959">
    <property type="protein sequence ID" value="AFM14359.1"/>
    <property type="molecule type" value="Genomic_DNA"/>
</dbReference>
<dbReference type="HOGENOM" id="CLU_997162_0_0_12"/>
<keyword evidence="3" id="KW-1185">Reference proteome</keyword>
<dbReference type="PATRIC" id="fig|869212.3.peg.3751"/>
<proteinExistence type="predicted"/>
<dbReference type="Proteomes" id="UP000006048">
    <property type="component" value="Chromosome"/>
</dbReference>
<feature type="chain" id="PRO_5003686666" description="Curli production assembly/transport component CsgG" evidence="1">
    <location>
        <begin position="22"/>
        <end position="292"/>
    </location>
</feature>
<dbReference type="AlphaFoldDB" id="I4BAQ2"/>
<name>I4BAQ2_TURPD</name>
<protein>
    <recommendedName>
        <fullName evidence="4">Curli production assembly/transport component CsgG</fullName>
    </recommendedName>
</protein>
<dbReference type="STRING" id="869212.Turpa_3725"/>
<dbReference type="OrthoDB" id="338999at2"/>
<accession>I4BAQ2</accession>
<evidence type="ECO:0000256" key="1">
    <source>
        <dbReference type="SAM" id="SignalP"/>
    </source>
</evidence>
<evidence type="ECO:0000313" key="3">
    <source>
        <dbReference type="Proteomes" id="UP000006048"/>
    </source>
</evidence>
<feature type="signal peptide" evidence="1">
    <location>
        <begin position="1"/>
        <end position="21"/>
    </location>
</feature>
<reference evidence="2 3" key="1">
    <citation type="submission" date="2012-06" db="EMBL/GenBank/DDBJ databases">
        <title>The complete chromosome of genome of Turneriella parva DSM 21527.</title>
        <authorList>
            <consortium name="US DOE Joint Genome Institute (JGI-PGF)"/>
            <person name="Lucas S."/>
            <person name="Han J."/>
            <person name="Lapidus A."/>
            <person name="Bruce D."/>
            <person name="Goodwin L."/>
            <person name="Pitluck S."/>
            <person name="Peters L."/>
            <person name="Kyrpides N."/>
            <person name="Mavromatis K."/>
            <person name="Ivanova N."/>
            <person name="Mikhailova N."/>
            <person name="Chertkov O."/>
            <person name="Detter J.C."/>
            <person name="Tapia R."/>
            <person name="Han C."/>
            <person name="Land M."/>
            <person name="Hauser L."/>
            <person name="Markowitz V."/>
            <person name="Cheng J.-F."/>
            <person name="Hugenholtz P."/>
            <person name="Woyke T."/>
            <person name="Wu D."/>
            <person name="Gronow S."/>
            <person name="Wellnitz S."/>
            <person name="Brambilla E."/>
            <person name="Klenk H.-P."/>
            <person name="Eisen J.A."/>
        </authorList>
    </citation>
    <scope>NUCLEOTIDE SEQUENCE [LARGE SCALE GENOMIC DNA]</scope>
    <source>
        <strain evidence="3">ATCC BAA-1111 / DSM 21527 / NCTC 11395 / H</strain>
    </source>
</reference>
<evidence type="ECO:0008006" key="4">
    <source>
        <dbReference type="Google" id="ProtNLM"/>
    </source>
</evidence>
<gene>
    <name evidence="2" type="ordered locus">Turpa_3725</name>
</gene>
<dbReference type="KEGG" id="tpx:Turpa_3725"/>
<dbReference type="RefSeq" id="WP_014804836.1">
    <property type="nucleotide sequence ID" value="NC_018020.1"/>
</dbReference>
<organism evidence="2 3">
    <name type="scientific">Turneriella parva (strain ATCC BAA-1111 / DSM 21527 / NCTC 11395 / H)</name>
    <name type="common">Leptospira parva</name>
    <dbReference type="NCBI Taxonomy" id="869212"/>
    <lineage>
        <taxon>Bacteria</taxon>
        <taxon>Pseudomonadati</taxon>
        <taxon>Spirochaetota</taxon>
        <taxon>Spirochaetia</taxon>
        <taxon>Leptospirales</taxon>
        <taxon>Leptospiraceae</taxon>
        <taxon>Turneriella</taxon>
    </lineage>
</organism>
<keyword evidence="1" id="KW-0732">Signal</keyword>